<accession>A0A318JJW6</accession>
<dbReference type="Pfam" id="PF20375">
    <property type="entry name" value="DUF6670"/>
    <property type="match status" value="1"/>
</dbReference>
<dbReference type="AlphaFoldDB" id="A0A318JJW6"/>
<dbReference type="InterPro" id="IPR046611">
    <property type="entry name" value="DUF6670"/>
</dbReference>
<name>A0A318JJW6_9NOCA</name>
<proteinExistence type="predicted"/>
<evidence type="ECO:0000313" key="2">
    <source>
        <dbReference type="Proteomes" id="UP000247569"/>
    </source>
</evidence>
<comment type="caution">
    <text evidence="1">The sequence shown here is derived from an EMBL/GenBank/DDBJ whole genome shotgun (WGS) entry which is preliminary data.</text>
</comment>
<evidence type="ECO:0000313" key="1">
    <source>
        <dbReference type="EMBL" id="PXX52229.1"/>
    </source>
</evidence>
<dbReference type="Proteomes" id="UP000247569">
    <property type="component" value="Unassembled WGS sequence"/>
</dbReference>
<sequence>MSGAIRRLSTAALLAASRRLFNGAAETDAPFPHHELLRPHTSGRRYTAAHWNVVIPDLPAPHRFLGCAVIVGRPGMRAFDLDHAVVGSPRTTLTLAAGTAATAPDWFSAYHVRDDCDLHADGSRLRIADALTITGAFPTYRIQLRRPGFALDVEAECADRITRFIRSPIYDHLGYPATYRGTLHWREQSTPIEGLLSLEYARISSTTAIIDRPVPRALKLPIDVFTWQVIKLGPSTLLMLAAMGVGTDLATAAYLKDLGGQDHRYVRGVRLDVLDYHDQPVIAPDGAATRLPRRFRWLIPTASPTELIVTTDTHVIYGLGRGWIGGVDYEGTHEGRPVAGSAYYEYVGPRTALPGHPREKAQRVR</sequence>
<organism evidence="1 2">
    <name type="scientific">Nocardia tenerifensis</name>
    <dbReference type="NCBI Taxonomy" id="228006"/>
    <lineage>
        <taxon>Bacteria</taxon>
        <taxon>Bacillati</taxon>
        <taxon>Actinomycetota</taxon>
        <taxon>Actinomycetes</taxon>
        <taxon>Mycobacteriales</taxon>
        <taxon>Nocardiaceae</taxon>
        <taxon>Nocardia</taxon>
    </lineage>
</organism>
<gene>
    <name evidence="1" type="ORF">DFR70_1347</name>
</gene>
<keyword evidence="2" id="KW-1185">Reference proteome</keyword>
<dbReference type="RefSeq" id="WP_157195454.1">
    <property type="nucleotide sequence ID" value="NZ_QJKF01000034.1"/>
</dbReference>
<dbReference type="EMBL" id="QJKF01000034">
    <property type="protein sequence ID" value="PXX52229.1"/>
    <property type="molecule type" value="Genomic_DNA"/>
</dbReference>
<reference evidence="1 2" key="1">
    <citation type="submission" date="2018-05" db="EMBL/GenBank/DDBJ databases">
        <title>Genomic Encyclopedia of Type Strains, Phase IV (KMG-IV): sequencing the most valuable type-strain genomes for metagenomic binning, comparative biology and taxonomic classification.</title>
        <authorList>
            <person name="Goeker M."/>
        </authorList>
    </citation>
    <scope>NUCLEOTIDE SEQUENCE [LARGE SCALE GENOMIC DNA]</scope>
    <source>
        <strain evidence="1 2">DSM 44704</strain>
    </source>
</reference>
<protein>
    <submittedName>
        <fullName evidence="1">Uncharacterized protein</fullName>
    </submittedName>
</protein>